<keyword evidence="3 5" id="KW-1133">Transmembrane helix</keyword>
<dbReference type="InterPro" id="IPR036259">
    <property type="entry name" value="MFS_trans_sf"/>
</dbReference>
<protein>
    <submittedName>
        <fullName evidence="7">MFS general substrate transporter</fullName>
    </submittedName>
</protein>
<feature type="transmembrane region" description="Helical" evidence="5">
    <location>
        <begin position="112"/>
        <end position="137"/>
    </location>
</feature>
<feature type="transmembrane region" description="Helical" evidence="5">
    <location>
        <begin position="398"/>
        <end position="418"/>
    </location>
</feature>
<dbReference type="SUPFAM" id="SSF103473">
    <property type="entry name" value="MFS general substrate transporter"/>
    <property type="match status" value="1"/>
</dbReference>
<dbReference type="PANTHER" id="PTHR23501">
    <property type="entry name" value="MAJOR FACILITATOR SUPERFAMILY"/>
    <property type="match status" value="1"/>
</dbReference>
<reference evidence="7 8" key="1">
    <citation type="journal article" date="2024" name="IMA Fungus">
        <title>Apiospora arundinis, a panoply of carbohydrate-active enzymes and secondary metabolites.</title>
        <authorList>
            <person name="Sorensen T."/>
            <person name="Petersen C."/>
            <person name="Muurmann A.T."/>
            <person name="Christiansen J.V."/>
            <person name="Brundto M.L."/>
            <person name="Overgaard C.K."/>
            <person name="Boysen A.T."/>
            <person name="Wollenberg R.D."/>
            <person name="Larsen T.O."/>
            <person name="Sorensen J.L."/>
            <person name="Nielsen K.L."/>
            <person name="Sondergaard T.E."/>
        </authorList>
    </citation>
    <scope>NUCLEOTIDE SEQUENCE [LARGE SCALE GENOMIC DNA]</scope>
    <source>
        <strain evidence="7 8">AAU 773</strain>
    </source>
</reference>
<feature type="transmembrane region" description="Helical" evidence="5">
    <location>
        <begin position="430"/>
        <end position="451"/>
    </location>
</feature>
<dbReference type="Pfam" id="PF07690">
    <property type="entry name" value="MFS_1"/>
    <property type="match status" value="1"/>
</dbReference>
<feature type="transmembrane region" description="Helical" evidence="5">
    <location>
        <begin position="374"/>
        <end position="392"/>
    </location>
</feature>
<evidence type="ECO:0000256" key="1">
    <source>
        <dbReference type="ARBA" id="ARBA00004141"/>
    </source>
</evidence>
<feature type="transmembrane region" description="Helical" evidence="5">
    <location>
        <begin position="81"/>
        <end position="100"/>
    </location>
</feature>
<comment type="caution">
    <text evidence="7">The sequence shown here is derived from an EMBL/GenBank/DDBJ whole genome shotgun (WGS) entry which is preliminary data.</text>
</comment>
<comment type="subcellular location">
    <subcellularLocation>
        <location evidence="1">Membrane</location>
        <topology evidence="1">Multi-pass membrane protein</topology>
    </subcellularLocation>
</comment>
<dbReference type="PRINTS" id="PR01036">
    <property type="entry name" value="TCRTETB"/>
</dbReference>
<feature type="domain" description="Major facilitator superfamily (MFS) profile" evidence="6">
    <location>
        <begin position="45"/>
        <end position="483"/>
    </location>
</feature>
<feature type="transmembrane region" description="Helical" evidence="5">
    <location>
        <begin position="268"/>
        <end position="285"/>
    </location>
</feature>
<evidence type="ECO:0000256" key="5">
    <source>
        <dbReference type="SAM" id="Phobius"/>
    </source>
</evidence>
<evidence type="ECO:0000313" key="7">
    <source>
        <dbReference type="EMBL" id="KAK8867747.1"/>
    </source>
</evidence>
<keyword evidence="2 5" id="KW-0812">Transmembrane</keyword>
<dbReference type="EMBL" id="JAPCWZ010000004">
    <property type="protein sequence ID" value="KAK8867747.1"/>
    <property type="molecule type" value="Genomic_DNA"/>
</dbReference>
<dbReference type="InterPro" id="IPR020846">
    <property type="entry name" value="MFS_dom"/>
</dbReference>
<feature type="transmembrane region" description="Helical" evidence="5">
    <location>
        <begin position="169"/>
        <end position="196"/>
    </location>
</feature>
<evidence type="ECO:0000256" key="3">
    <source>
        <dbReference type="ARBA" id="ARBA00022989"/>
    </source>
</evidence>
<feature type="transmembrane region" description="Helical" evidence="5">
    <location>
        <begin position="305"/>
        <end position="329"/>
    </location>
</feature>
<name>A0ABR2ISZ5_9PEZI</name>
<gene>
    <name evidence="7" type="ORF">PGQ11_006325</name>
</gene>
<sequence length="551" mass="59691">MTDKQVPEQDLNAEQVVIDMPGGDQHGTTARDSQKGRKPVSFHVSLLCLGLLALIVAWDTTALTVALPVIAAQLQATTLEAMFASIAFTLAVAVSQPLYLSISDAVGRKVPLYVAILLLAVGSIVFAVAQSIMVVIIGRLIQGLGGGGLDILQEIIIIDMTNLKERPKYLALMALPICLGSIIGPIVGALLCQFVTWRWLGWINLPFVGPALPLAVLFMNLQPIDQDLKTKLRRLDWVGMLLFAVGAACVSLPISWADTLFPWSSWRTIVPLALGIFAFVAFGFYEALPYQPMLPYSLFQNRTAVVSIIGGSIHGLILFSFLLYLPLFFQAVPLQTTLDSAVSMLPACVLTVAFSVFAPVCVELTRRYTLQLRAGWAILTLFTGLCCVVDQTTSKAQMNMFLAFIGVGLGIVFQTIPFPLQASVDDADDVGRIVGLLVITRFLGGLLGLAINSVVFNSGFAHQIAAFGPLPAEVSQLSDPRQALGFIPALRSLKLDEATARRLAEAYRVPFRAVWIVLTSASGVGLATSFLTKQLDLEREELGRQRFNDRS</sequence>
<evidence type="ECO:0000313" key="8">
    <source>
        <dbReference type="Proteomes" id="UP001390339"/>
    </source>
</evidence>
<organism evidence="7 8">
    <name type="scientific">Apiospora arundinis</name>
    <dbReference type="NCBI Taxonomy" id="335852"/>
    <lineage>
        <taxon>Eukaryota</taxon>
        <taxon>Fungi</taxon>
        <taxon>Dikarya</taxon>
        <taxon>Ascomycota</taxon>
        <taxon>Pezizomycotina</taxon>
        <taxon>Sordariomycetes</taxon>
        <taxon>Xylariomycetidae</taxon>
        <taxon>Amphisphaeriales</taxon>
        <taxon>Apiosporaceae</taxon>
        <taxon>Apiospora</taxon>
    </lineage>
</organism>
<dbReference type="Gene3D" id="1.20.1250.20">
    <property type="entry name" value="MFS general substrate transporter like domains"/>
    <property type="match status" value="1"/>
</dbReference>
<feature type="transmembrane region" description="Helical" evidence="5">
    <location>
        <begin position="513"/>
        <end position="532"/>
    </location>
</feature>
<evidence type="ECO:0000256" key="4">
    <source>
        <dbReference type="ARBA" id="ARBA00023136"/>
    </source>
</evidence>
<feature type="transmembrane region" description="Helical" evidence="5">
    <location>
        <begin position="235"/>
        <end position="256"/>
    </location>
</feature>
<dbReference type="PROSITE" id="PS50850">
    <property type="entry name" value="MFS"/>
    <property type="match status" value="1"/>
</dbReference>
<feature type="transmembrane region" description="Helical" evidence="5">
    <location>
        <begin position="341"/>
        <end position="362"/>
    </location>
</feature>
<dbReference type="PANTHER" id="PTHR23501:SF156">
    <property type="entry name" value="TRANSPORTER, PUTATIVE-RELATED"/>
    <property type="match status" value="1"/>
</dbReference>
<keyword evidence="4 5" id="KW-0472">Membrane</keyword>
<dbReference type="Proteomes" id="UP001390339">
    <property type="component" value="Unassembled WGS sequence"/>
</dbReference>
<evidence type="ECO:0000256" key="2">
    <source>
        <dbReference type="ARBA" id="ARBA00022692"/>
    </source>
</evidence>
<feature type="transmembrane region" description="Helical" evidence="5">
    <location>
        <begin position="42"/>
        <end position="69"/>
    </location>
</feature>
<keyword evidence="8" id="KW-1185">Reference proteome</keyword>
<proteinExistence type="predicted"/>
<accession>A0ABR2ISZ5</accession>
<dbReference type="InterPro" id="IPR011701">
    <property type="entry name" value="MFS"/>
</dbReference>
<feature type="transmembrane region" description="Helical" evidence="5">
    <location>
        <begin position="202"/>
        <end position="223"/>
    </location>
</feature>
<evidence type="ECO:0000259" key="6">
    <source>
        <dbReference type="PROSITE" id="PS50850"/>
    </source>
</evidence>